<name>A0A1S0U6K7_LOALO</name>
<dbReference type="InParanoid" id="A0A1S0U6K7"/>
<protein>
    <submittedName>
        <fullName evidence="2">Uncharacterized protein</fullName>
    </submittedName>
</protein>
<dbReference type="KEGG" id="loa:LOAG_03345"/>
<dbReference type="CTD" id="9940733"/>
<dbReference type="GeneID" id="9940733"/>
<dbReference type="OrthoDB" id="5600360at2759"/>
<accession>A0A1S0U6K7</accession>
<organism evidence="2">
    <name type="scientific">Loa loa</name>
    <name type="common">Eye worm</name>
    <name type="synonym">Filaria loa</name>
    <dbReference type="NCBI Taxonomy" id="7209"/>
    <lineage>
        <taxon>Eukaryota</taxon>
        <taxon>Metazoa</taxon>
        <taxon>Ecdysozoa</taxon>
        <taxon>Nematoda</taxon>
        <taxon>Chromadorea</taxon>
        <taxon>Rhabditida</taxon>
        <taxon>Spirurina</taxon>
        <taxon>Spiruromorpha</taxon>
        <taxon>Filarioidea</taxon>
        <taxon>Onchocercidae</taxon>
        <taxon>Loa</taxon>
    </lineage>
</organism>
<dbReference type="EMBL" id="JH712195">
    <property type="protein sequence ID" value="EFO25139.2"/>
    <property type="molecule type" value="Genomic_DNA"/>
</dbReference>
<dbReference type="AlphaFoldDB" id="A0A1S0U6K7"/>
<feature type="region of interest" description="Disordered" evidence="1">
    <location>
        <begin position="1"/>
        <end position="23"/>
    </location>
</feature>
<sequence length="72" mass="7996">MACEISREEGEEGGGGGQMRQPKQKYDILEWEKLREKGNGSLNGKGVGIPTLRDEKLEPSQILSNIPVIWDV</sequence>
<evidence type="ECO:0000313" key="2">
    <source>
        <dbReference type="EMBL" id="EFO25139.2"/>
    </source>
</evidence>
<dbReference type="RefSeq" id="XP_003138930.2">
    <property type="nucleotide sequence ID" value="XM_003138882.2"/>
</dbReference>
<evidence type="ECO:0000256" key="1">
    <source>
        <dbReference type="SAM" id="MobiDB-lite"/>
    </source>
</evidence>
<proteinExistence type="predicted"/>
<gene>
    <name evidence="2" type="ORF">LOAG_03345</name>
</gene>
<reference evidence="2" key="1">
    <citation type="submission" date="2012-04" db="EMBL/GenBank/DDBJ databases">
        <title>The Genome Sequence of Loa loa.</title>
        <authorList>
            <consortium name="The Broad Institute Genome Sequencing Platform"/>
            <consortium name="Broad Institute Genome Sequencing Center for Infectious Disease"/>
            <person name="Nutman T.B."/>
            <person name="Fink D.L."/>
            <person name="Russ C."/>
            <person name="Young S."/>
            <person name="Zeng Q."/>
            <person name="Gargeya S."/>
            <person name="Alvarado L."/>
            <person name="Berlin A."/>
            <person name="Chapman S.B."/>
            <person name="Chen Z."/>
            <person name="Freedman E."/>
            <person name="Gellesch M."/>
            <person name="Goldberg J."/>
            <person name="Griggs A."/>
            <person name="Gujja S."/>
            <person name="Heilman E.R."/>
            <person name="Heiman D."/>
            <person name="Howarth C."/>
            <person name="Mehta T."/>
            <person name="Neiman D."/>
            <person name="Pearson M."/>
            <person name="Roberts A."/>
            <person name="Saif S."/>
            <person name="Shea T."/>
            <person name="Shenoy N."/>
            <person name="Sisk P."/>
            <person name="Stolte C."/>
            <person name="Sykes S."/>
            <person name="White J."/>
            <person name="Yandava C."/>
            <person name="Haas B."/>
            <person name="Henn M.R."/>
            <person name="Nusbaum C."/>
            <person name="Birren B."/>
        </authorList>
    </citation>
    <scope>NUCLEOTIDE SEQUENCE [LARGE SCALE GENOMIC DNA]</scope>
</reference>